<keyword evidence="1" id="KW-1185">Reference proteome</keyword>
<proteinExistence type="predicted"/>
<name>A0A914C1Q8_9BILA</name>
<evidence type="ECO:0000313" key="1">
    <source>
        <dbReference type="Proteomes" id="UP000887540"/>
    </source>
</evidence>
<accession>A0A914C1Q8</accession>
<reference evidence="2" key="1">
    <citation type="submission" date="2022-11" db="UniProtKB">
        <authorList>
            <consortium name="WormBaseParasite"/>
        </authorList>
    </citation>
    <scope>IDENTIFICATION</scope>
</reference>
<sequence length="78" mass="9411">MNLEPLNNMDFVTNENKYWREVVDELKREVQEIRKLKDNTVDEIHNMQDLKMRNANRCNELLDHIGELENNPRKSKSI</sequence>
<dbReference type="Proteomes" id="UP000887540">
    <property type="component" value="Unplaced"/>
</dbReference>
<organism evidence="1 2">
    <name type="scientific">Acrobeloides nanus</name>
    <dbReference type="NCBI Taxonomy" id="290746"/>
    <lineage>
        <taxon>Eukaryota</taxon>
        <taxon>Metazoa</taxon>
        <taxon>Ecdysozoa</taxon>
        <taxon>Nematoda</taxon>
        <taxon>Chromadorea</taxon>
        <taxon>Rhabditida</taxon>
        <taxon>Tylenchina</taxon>
        <taxon>Cephalobomorpha</taxon>
        <taxon>Cephaloboidea</taxon>
        <taxon>Cephalobidae</taxon>
        <taxon>Acrobeloides</taxon>
    </lineage>
</organism>
<dbReference type="AlphaFoldDB" id="A0A914C1Q8"/>
<dbReference type="WBParaSite" id="ACRNAN_Path_1518.g5914.t1">
    <property type="protein sequence ID" value="ACRNAN_Path_1518.g5914.t1"/>
    <property type="gene ID" value="ACRNAN_Path_1518.g5914"/>
</dbReference>
<protein>
    <submittedName>
        <fullName evidence="2">Uncharacterized protein</fullName>
    </submittedName>
</protein>
<evidence type="ECO:0000313" key="2">
    <source>
        <dbReference type="WBParaSite" id="ACRNAN_Path_1518.g5914.t1"/>
    </source>
</evidence>